<feature type="transmembrane region" description="Helical" evidence="1">
    <location>
        <begin position="52"/>
        <end position="74"/>
    </location>
</feature>
<evidence type="ECO:0000313" key="3">
    <source>
        <dbReference type="Proteomes" id="UP001216907"/>
    </source>
</evidence>
<evidence type="ECO:0000313" key="2">
    <source>
        <dbReference type="EMBL" id="MDG3003017.1"/>
    </source>
</evidence>
<accession>A0ABT6F668</accession>
<reference evidence="2 3" key="1">
    <citation type="submission" date="2023-03" db="EMBL/GenBank/DDBJ databases">
        <title>Paludisphaera mucosa sp. nov. a novel planctomycete from northern fen.</title>
        <authorList>
            <person name="Ivanova A."/>
        </authorList>
    </citation>
    <scope>NUCLEOTIDE SEQUENCE [LARGE SCALE GENOMIC DNA]</scope>
    <source>
        <strain evidence="2 3">Pla2</strain>
    </source>
</reference>
<dbReference type="RefSeq" id="WP_277859375.1">
    <property type="nucleotide sequence ID" value="NZ_JARRAG010000001.1"/>
</dbReference>
<comment type="caution">
    <text evidence="2">The sequence shown here is derived from an EMBL/GenBank/DDBJ whole genome shotgun (WGS) entry which is preliminary data.</text>
</comment>
<gene>
    <name evidence="2" type="ORF">PZE19_04500</name>
</gene>
<evidence type="ECO:0000256" key="1">
    <source>
        <dbReference type="SAM" id="Phobius"/>
    </source>
</evidence>
<proteinExistence type="predicted"/>
<keyword evidence="1" id="KW-0472">Membrane</keyword>
<keyword evidence="3" id="KW-1185">Reference proteome</keyword>
<keyword evidence="1" id="KW-1133">Transmembrane helix</keyword>
<organism evidence="2 3">
    <name type="scientific">Paludisphaera mucosa</name>
    <dbReference type="NCBI Taxonomy" id="3030827"/>
    <lineage>
        <taxon>Bacteria</taxon>
        <taxon>Pseudomonadati</taxon>
        <taxon>Planctomycetota</taxon>
        <taxon>Planctomycetia</taxon>
        <taxon>Isosphaerales</taxon>
        <taxon>Isosphaeraceae</taxon>
        <taxon>Paludisphaera</taxon>
    </lineage>
</organism>
<keyword evidence="1" id="KW-0812">Transmembrane</keyword>
<dbReference type="Proteomes" id="UP001216907">
    <property type="component" value="Unassembled WGS sequence"/>
</dbReference>
<protein>
    <submittedName>
        <fullName evidence="2">Uncharacterized protein</fullName>
    </submittedName>
</protein>
<name>A0ABT6F668_9BACT</name>
<dbReference type="EMBL" id="JARRAG010000001">
    <property type="protein sequence ID" value="MDG3003017.1"/>
    <property type="molecule type" value="Genomic_DNA"/>
</dbReference>
<feature type="transmembrane region" description="Helical" evidence="1">
    <location>
        <begin position="12"/>
        <end position="31"/>
    </location>
</feature>
<feature type="transmembrane region" description="Helical" evidence="1">
    <location>
        <begin position="86"/>
        <end position="114"/>
    </location>
</feature>
<sequence length="157" mass="17875">MAVATDLQSASQGLAIGVSLISLFLGLRQWYEHRARWDLSELDGAFYRRQDVRRWLGVFVLASVAVVVYAGSWIEPKVEGKGNVAFVVLWLVVLVLIVVTLLVALWDWVATWLYAREKRRAMVRDHVDDLRRQLRVVAEAARSEREAEPKDNPSTEA</sequence>